<feature type="compositionally biased region" description="Basic residues" evidence="5">
    <location>
        <begin position="14"/>
        <end position="23"/>
    </location>
</feature>
<dbReference type="Proteomes" id="UP000609651">
    <property type="component" value="Unassembled WGS sequence"/>
</dbReference>
<dbReference type="PANTHER" id="PTHR42727:SF1">
    <property type="entry name" value="PHOSPHATE TRANSPORT SYSTEM PERMEASE"/>
    <property type="match status" value="1"/>
</dbReference>
<keyword evidence="3 6" id="KW-1133">Transmembrane helix</keyword>
<dbReference type="SUPFAM" id="SSF50998">
    <property type="entry name" value="Quinoprotein alcohol dehydrogenase-like"/>
    <property type="match status" value="1"/>
</dbReference>
<dbReference type="EMBL" id="WTPX01000021">
    <property type="protein sequence ID" value="NNJ24954.1"/>
    <property type="molecule type" value="Genomic_DNA"/>
</dbReference>
<feature type="transmembrane region" description="Helical" evidence="6">
    <location>
        <begin position="31"/>
        <end position="56"/>
    </location>
</feature>
<comment type="caution">
    <text evidence="8">The sequence shown here is derived from an EMBL/GenBank/DDBJ whole genome shotgun (WGS) entry which is preliminary data.</text>
</comment>
<dbReference type="InterPro" id="IPR035906">
    <property type="entry name" value="MetI-like_sf"/>
</dbReference>
<comment type="subcellular location">
    <subcellularLocation>
        <location evidence="1">Cell membrane</location>
        <topology evidence="1">Multi-pass membrane protein</topology>
    </subcellularLocation>
</comment>
<feature type="transmembrane region" description="Helical" evidence="6">
    <location>
        <begin position="675"/>
        <end position="697"/>
    </location>
</feature>
<feature type="domain" description="ABC transmembrane type-1" evidence="7">
    <location>
        <begin position="532"/>
        <end position="906"/>
    </location>
</feature>
<name>A0ABX1VA34_9PLAN</name>
<protein>
    <recommendedName>
        <fullName evidence="7">ABC transmembrane type-1 domain-containing protein</fullName>
    </recommendedName>
</protein>
<dbReference type="SUPFAM" id="SSF161098">
    <property type="entry name" value="MetI-like"/>
    <property type="match status" value="2"/>
</dbReference>
<dbReference type="Gene3D" id="1.10.3720.10">
    <property type="entry name" value="MetI-like"/>
    <property type="match status" value="2"/>
</dbReference>
<keyword evidence="9" id="KW-1185">Reference proteome</keyword>
<feature type="transmembrane region" description="Helical" evidence="6">
    <location>
        <begin position="819"/>
        <end position="840"/>
    </location>
</feature>
<gene>
    <name evidence="8" type="ORF">LzC2_10160</name>
</gene>
<feature type="transmembrane region" description="Helical" evidence="6">
    <location>
        <begin position="771"/>
        <end position="790"/>
    </location>
</feature>
<feature type="transmembrane region" description="Helical" evidence="6">
    <location>
        <begin position="635"/>
        <end position="655"/>
    </location>
</feature>
<feature type="transmembrane region" description="Helical" evidence="6">
    <location>
        <begin position="573"/>
        <end position="593"/>
    </location>
</feature>
<evidence type="ECO:0000313" key="9">
    <source>
        <dbReference type="Proteomes" id="UP000609651"/>
    </source>
</evidence>
<dbReference type="CDD" id="cd06261">
    <property type="entry name" value="TM_PBP2"/>
    <property type="match status" value="2"/>
</dbReference>
<evidence type="ECO:0000259" key="7">
    <source>
        <dbReference type="PROSITE" id="PS50928"/>
    </source>
</evidence>
<evidence type="ECO:0000256" key="2">
    <source>
        <dbReference type="ARBA" id="ARBA00022692"/>
    </source>
</evidence>
<proteinExistence type="predicted"/>
<feature type="transmembrane region" description="Helical" evidence="6">
    <location>
        <begin position="718"/>
        <end position="739"/>
    </location>
</feature>
<dbReference type="RefSeq" id="WP_206678563.1">
    <property type="nucleotide sequence ID" value="NZ_WTPX01000021.1"/>
</dbReference>
<sequence length="920" mass="95907">MTDPNPAAGASFTGRRRDRKTKPSVKWADRLASALISVGGVGTILAIFGVGLVLVWQVVPLFTPGDLETPTTFTGGETPRIDAANAPVIEPNKIEPNEAGDPAAPGDVAPARFAVDEFAVSAAVVDPSGAVRAIDARTGQALGEKRLSEVEPTSIVAAPDGVMVVVGFEDGVVRLGEVRFDSAFRSAESLPAAAQDMAEGDTVPVPASGEFEVGAVAEATRGGRFRVQTVVAELGEETFSLGDGPVRTLGVFESRSGPAVAGWVEGEGLKFLPFRRSGSTLTPRDVADLTIPAGTELPAGPPTFVRVAARASEVIAAWPNGRAVRFNTRNARNPKFAEALQLVEDGRTLTALEWVTGRGTLLAGDDAGALTGWFASRGNADGGARSLTLAKRYPQGAAAVTAIGPHPVDRLAAVAYGDGTARVVQTTVESVVGETTLAGETTPAGAATAVTLTPRTDRSFLYALIEHELALNKGGQKTALSRAPFDAGAADATLASLFLPVWYEGGPGPEAKWQSTGAGVGFEPKYGMWPLIFGTLKATFYSMLFAAPLGILAAIYTGEYLSKQVRAKVKPAVEVMAGLPSVVLGFLAAVAFAPFVESFLVAVLCGIVTVPVAVLLGAYLWQALPQTFTLRHKRWRLIACAICLPIGVLAANAVAPAVEEALFAGNVKAWLNGRIGTPVGAWMFLTLPIAAGAALLGSAYVATPRIVRGARGWKRNHFALLRVATFLLGVMFVLGLAWASAKGLTELGAAIAGSAWDPRGEIVDTYQQRNAVVVGFAMAFTIIPIVYTLADDALSSVPDSLRSASLGAGATTWQTTVRVVVPAAMSGLFSALMVGLGRAVGETMIVLMAAGGTAITEVNPFNGFRTLAVNIATEIPEAAPGTTHYRTLFLAALLLFGITFAVNTAAEVVRLRFRKRVSQI</sequence>
<organism evidence="8 9">
    <name type="scientific">Alienimonas chondri</name>
    <dbReference type="NCBI Taxonomy" id="2681879"/>
    <lineage>
        <taxon>Bacteria</taxon>
        <taxon>Pseudomonadati</taxon>
        <taxon>Planctomycetota</taxon>
        <taxon>Planctomycetia</taxon>
        <taxon>Planctomycetales</taxon>
        <taxon>Planctomycetaceae</taxon>
        <taxon>Alienimonas</taxon>
    </lineage>
</organism>
<feature type="transmembrane region" description="Helical" evidence="6">
    <location>
        <begin position="599"/>
        <end position="623"/>
    </location>
</feature>
<feature type="region of interest" description="Disordered" evidence="5">
    <location>
        <begin position="1"/>
        <end position="23"/>
    </location>
</feature>
<dbReference type="PANTHER" id="PTHR42727">
    <property type="entry name" value="PHOSPHATE TRANSPORT SYSTEM PERMEASE PROTEIN"/>
    <property type="match status" value="1"/>
</dbReference>
<dbReference type="PROSITE" id="PS50928">
    <property type="entry name" value="ABC_TM1"/>
    <property type="match status" value="1"/>
</dbReference>
<dbReference type="InterPro" id="IPR000515">
    <property type="entry name" value="MetI-like"/>
</dbReference>
<evidence type="ECO:0000256" key="4">
    <source>
        <dbReference type="ARBA" id="ARBA00023136"/>
    </source>
</evidence>
<dbReference type="InterPro" id="IPR011047">
    <property type="entry name" value="Quinoprotein_ADH-like_sf"/>
</dbReference>
<evidence type="ECO:0000256" key="6">
    <source>
        <dbReference type="SAM" id="Phobius"/>
    </source>
</evidence>
<reference evidence="8 9" key="1">
    <citation type="journal article" date="2020" name="Syst. Appl. Microbiol.">
        <title>Alienimonas chondri sp. nov., a novel planctomycete isolated from the biofilm of the red alga Chondrus crispus.</title>
        <authorList>
            <person name="Vitorino I."/>
            <person name="Albuquerque L."/>
            <person name="Wiegand S."/>
            <person name="Kallscheuer N."/>
            <person name="da Costa M.S."/>
            <person name="Lobo-da-Cunha A."/>
            <person name="Jogler C."/>
            <person name="Lage O.M."/>
        </authorList>
    </citation>
    <scope>NUCLEOTIDE SEQUENCE [LARGE SCALE GENOMIC DNA]</scope>
    <source>
        <strain evidence="8 9">LzC2</strain>
    </source>
</reference>
<accession>A0ABX1VA34</accession>
<evidence type="ECO:0000313" key="8">
    <source>
        <dbReference type="EMBL" id="NNJ24954.1"/>
    </source>
</evidence>
<evidence type="ECO:0000256" key="3">
    <source>
        <dbReference type="ARBA" id="ARBA00022989"/>
    </source>
</evidence>
<feature type="transmembrane region" description="Helical" evidence="6">
    <location>
        <begin position="888"/>
        <end position="906"/>
    </location>
</feature>
<keyword evidence="4 6" id="KW-0472">Membrane</keyword>
<feature type="transmembrane region" description="Helical" evidence="6">
    <location>
        <begin position="540"/>
        <end position="561"/>
    </location>
</feature>
<keyword evidence="2 6" id="KW-0812">Transmembrane</keyword>
<evidence type="ECO:0000256" key="1">
    <source>
        <dbReference type="ARBA" id="ARBA00004651"/>
    </source>
</evidence>
<evidence type="ECO:0000256" key="5">
    <source>
        <dbReference type="SAM" id="MobiDB-lite"/>
    </source>
</evidence>